<dbReference type="PIRSF" id="PIRSF033199">
    <property type="entry name" value="UCP033199"/>
    <property type="match status" value="1"/>
</dbReference>
<dbReference type="Proteomes" id="UP000030013">
    <property type="component" value="Unassembled WGS sequence"/>
</dbReference>
<protein>
    <recommendedName>
        <fullName evidence="3">DUF2200 domain-containing protein</fullName>
    </recommendedName>
</protein>
<organism evidence="1 2">
    <name type="scientific">Knoellia aerolata DSM 18566</name>
    <dbReference type="NCBI Taxonomy" id="1385519"/>
    <lineage>
        <taxon>Bacteria</taxon>
        <taxon>Bacillati</taxon>
        <taxon>Actinomycetota</taxon>
        <taxon>Actinomycetes</taxon>
        <taxon>Micrococcales</taxon>
        <taxon>Intrasporangiaceae</taxon>
        <taxon>Knoellia</taxon>
    </lineage>
</organism>
<keyword evidence="2" id="KW-1185">Reference proteome</keyword>
<dbReference type="AlphaFoldDB" id="A0A0A0JX82"/>
<dbReference type="RefSeq" id="WP_035934531.1">
    <property type="nucleotide sequence ID" value="NZ_AVPL01000009.1"/>
</dbReference>
<dbReference type="Pfam" id="PF09966">
    <property type="entry name" value="DUF2200"/>
    <property type="match status" value="1"/>
</dbReference>
<dbReference type="OrthoDB" id="3192540at2"/>
<proteinExistence type="predicted"/>
<gene>
    <name evidence="1" type="ORF">N801_03045</name>
</gene>
<reference evidence="1 2" key="1">
    <citation type="submission" date="2013-08" db="EMBL/GenBank/DDBJ databases">
        <title>The genome sequence of Knoellia aerolata.</title>
        <authorList>
            <person name="Zhu W."/>
            <person name="Wang G."/>
        </authorList>
    </citation>
    <scope>NUCLEOTIDE SEQUENCE [LARGE SCALE GENOMIC DNA]</scope>
    <source>
        <strain evidence="1 2">DSM 18566</strain>
    </source>
</reference>
<dbReference type="InterPro" id="IPR023204">
    <property type="entry name" value="SP1917_dom_sf"/>
</dbReference>
<comment type="caution">
    <text evidence="1">The sequence shown here is derived from an EMBL/GenBank/DDBJ whole genome shotgun (WGS) entry which is preliminary data.</text>
</comment>
<accession>A0A0A0JX82</accession>
<evidence type="ECO:0008006" key="3">
    <source>
        <dbReference type="Google" id="ProtNLM"/>
    </source>
</evidence>
<dbReference type="EMBL" id="AVPL01000009">
    <property type="protein sequence ID" value="KGN42010.1"/>
    <property type="molecule type" value="Genomic_DNA"/>
</dbReference>
<dbReference type="Gene3D" id="1.10.8.290">
    <property type="entry name" value="uncharacterized protein sp1917 domain"/>
    <property type="match status" value="1"/>
</dbReference>
<dbReference type="InterPro" id="IPR014580">
    <property type="entry name" value="UCP033199"/>
</dbReference>
<name>A0A0A0JX82_9MICO</name>
<dbReference type="eggNOG" id="COG4898">
    <property type="taxonomic scope" value="Bacteria"/>
</dbReference>
<dbReference type="STRING" id="1385519.N801_03045"/>
<sequence length="118" mass="13235">MSRIFTTSVASVYPHYVTKAERKGRTRAEVDEVITWLTGYDQKALDAHLAHGTTFEDFFARAEINPNVSLITGTVCGVRVEEVEDPLMQQIRWLDKLVDELAKGRPMSKVLRSAVPSA</sequence>
<evidence type="ECO:0000313" key="2">
    <source>
        <dbReference type="Proteomes" id="UP000030013"/>
    </source>
</evidence>
<evidence type="ECO:0000313" key="1">
    <source>
        <dbReference type="EMBL" id="KGN42010.1"/>
    </source>
</evidence>